<feature type="domain" description="NEAT" evidence="8">
    <location>
        <begin position="50"/>
        <end position="171"/>
    </location>
</feature>
<evidence type="ECO:0000313" key="10">
    <source>
        <dbReference type="EMBL" id="MCU6795443.1"/>
    </source>
</evidence>
<dbReference type="RefSeq" id="WP_262686380.1">
    <property type="nucleotide sequence ID" value="NZ_JAOQIO010000094.1"/>
</dbReference>
<dbReference type="PROSITE" id="PS50978">
    <property type="entry name" value="NEAT"/>
    <property type="match status" value="1"/>
</dbReference>
<dbReference type="Pfam" id="PF05031">
    <property type="entry name" value="NEAT"/>
    <property type="match status" value="1"/>
</dbReference>
<keyword evidence="2" id="KW-0134">Cell wall</keyword>
<comment type="caution">
    <text evidence="10">The sequence shown here is derived from an EMBL/GenBank/DDBJ whole genome shotgun (WGS) entry which is preliminary data.</text>
</comment>
<feature type="domain" description="SLH" evidence="9">
    <location>
        <begin position="273"/>
        <end position="331"/>
    </location>
</feature>
<dbReference type="PANTHER" id="PTHR37824:SF1">
    <property type="entry name" value="IRON-REGULATED SURFACE DETERMINANT PROTEIN C"/>
    <property type="match status" value="1"/>
</dbReference>
<dbReference type="SUPFAM" id="SSF158911">
    <property type="entry name" value="NEAT domain-like"/>
    <property type="match status" value="1"/>
</dbReference>
<keyword evidence="3" id="KW-0964">Secreted</keyword>
<dbReference type="PROSITE" id="PS51272">
    <property type="entry name" value="SLH"/>
    <property type="match status" value="3"/>
</dbReference>
<evidence type="ECO:0000256" key="2">
    <source>
        <dbReference type="ARBA" id="ARBA00022512"/>
    </source>
</evidence>
<evidence type="ECO:0000256" key="3">
    <source>
        <dbReference type="ARBA" id="ARBA00022525"/>
    </source>
</evidence>
<keyword evidence="4 7" id="KW-0732">Signal</keyword>
<evidence type="ECO:0000256" key="6">
    <source>
        <dbReference type="SAM" id="MobiDB-lite"/>
    </source>
</evidence>
<feature type="domain" description="SLH" evidence="9">
    <location>
        <begin position="332"/>
        <end position="388"/>
    </location>
</feature>
<feature type="domain" description="SLH" evidence="9">
    <location>
        <begin position="209"/>
        <end position="272"/>
    </location>
</feature>
<dbReference type="InterPro" id="IPR001119">
    <property type="entry name" value="SLH_dom"/>
</dbReference>
<gene>
    <name evidence="10" type="ORF">OB236_25350</name>
</gene>
<feature type="signal peptide" evidence="7">
    <location>
        <begin position="1"/>
        <end position="21"/>
    </location>
</feature>
<proteinExistence type="predicted"/>
<dbReference type="PANTHER" id="PTHR37824">
    <property type="entry name" value="IRON-REGULATED SURFACE DETERMINANT PROTEIN C"/>
    <property type="match status" value="1"/>
</dbReference>
<dbReference type="CDD" id="cd06920">
    <property type="entry name" value="NEAT"/>
    <property type="match status" value="1"/>
</dbReference>
<evidence type="ECO:0000256" key="5">
    <source>
        <dbReference type="ARBA" id="ARBA00023088"/>
    </source>
</evidence>
<evidence type="ECO:0000256" key="1">
    <source>
        <dbReference type="ARBA" id="ARBA00004168"/>
    </source>
</evidence>
<dbReference type="SMART" id="SM00725">
    <property type="entry name" value="NEAT"/>
    <property type="match status" value="1"/>
</dbReference>
<dbReference type="Pfam" id="PF00395">
    <property type="entry name" value="SLH"/>
    <property type="match status" value="3"/>
</dbReference>
<dbReference type="EMBL" id="JAOQIO010000094">
    <property type="protein sequence ID" value="MCU6795443.1"/>
    <property type="molecule type" value="Genomic_DNA"/>
</dbReference>
<dbReference type="InterPro" id="IPR006635">
    <property type="entry name" value="NEAT_dom"/>
</dbReference>
<dbReference type="Proteomes" id="UP001652445">
    <property type="component" value="Unassembled WGS sequence"/>
</dbReference>
<evidence type="ECO:0000256" key="4">
    <source>
        <dbReference type="ARBA" id="ARBA00022729"/>
    </source>
</evidence>
<comment type="subcellular location">
    <subcellularLocation>
        <location evidence="1">Secreted</location>
        <location evidence="1">Cell wall</location>
        <topology evidence="1">Peptidoglycan-anchor</topology>
    </subcellularLocation>
</comment>
<keyword evidence="5" id="KW-0572">Peptidoglycan-anchor</keyword>
<accession>A0ABT2ULE4</accession>
<evidence type="ECO:0000313" key="11">
    <source>
        <dbReference type="Proteomes" id="UP001652445"/>
    </source>
</evidence>
<feature type="region of interest" description="Disordered" evidence="6">
    <location>
        <begin position="172"/>
        <end position="193"/>
    </location>
</feature>
<protein>
    <submittedName>
        <fullName evidence="10">S-layer homology domain-containing protein</fullName>
    </submittedName>
</protein>
<keyword evidence="11" id="KW-1185">Reference proteome</keyword>
<evidence type="ECO:0000259" key="8">
    <source>
        <dbReference type="PROSITE" id="PS50978"/>
    </source>
</evidence>
<organism evidence="10 11">
    <name type="scientific">Paenibacillus baimaensis</name>
    <dbReference type="NCBI Taxonomy" id="2982185"/>
    <lineage>
        <taxon>Bacteria</taxon>
        <taxon>Bacillati</taxon>
        <taxon>Bacillota</taxon>
        <taxon>Bacilli</taxon>
        <taxon>Bacillales</taxon>
        <taxon>Paenibacillaceae</taxon>
        <taxon>Paenibacillus</taxon>
    </lineage>
</organism>
<name>A0ABT2ULE4_9BACL</name>
<sequence length="388" mass="41723">MSHSIKKVMCGMCLASLLAMALPVAGLPDSISYDKAFAAEVGTGVGTGAIKDGSYKISYMIKKFGTEQASVMQDYVITPGTLTVAGGKYYMTVTLKQGKQITAFKVEHNGTLKDAEIVGTNEAKNTRDVRFEVTDLSKKLKAWVKIDWAEVNYFHEYDIEISIDKDSAKLIEGSSGPSSKADTPAGSAPIEQKPVVDNNVKAKDSEQAVTKPALSDINGHWAQTAIEQAVAQGIVSGYEDGSFHPDGEISRSEFAVLLGRALKLEGKKAELAFSDRTQIPEWSRSYLEQAVGAGIIGSYEDNTFRPNRNIVRSEIAVMIVRALGLQRDTSQKLSFADEGDIPQWAYAEVAAASSKGIISGRGNNLYAPNAGATRAEAVTLLLALSKLK</sequence>
<reference evidence="10 11" key="1">
    <citation type="submission" date="2022-09" db="EMBL/GenBank/DDBJ databases">
        <authorList>
            <person name="Han X.L."/>
            <person name="Wang Q."/>
            <person name="Lu T."/>
        </authorList>
    </citation>
    <scope>NUCLEOTIDE SEQUENCE [LARGE SCALE GENOMIC DNA]</scope>
    <source>
        <strain evidence="10 11">WQ 127069</strain>
    </source>
</reference>
<feature type="chain" id="PRO_5046428762" evidence="7">
    <location>
        <begin position="22"/>
        <end position="388"/>
    </location>
</feature>
<dbReference type="InterPro" id="IPR050436">
    <property type="entry name" value="IsdA"/>
</dbReference>
<dbReference type="InterPro" id="IPR037250">
    <property type="entry name" value="NEAT_dom_sf"/>
</dbReference>
<dbReference type="Gene3D" id="2.60.40.1850">
    <property type="match status" value="1"/>
</dbReference>
<evidence type="ECO:0000259" key="9">
    <source>
        <dbReference type="PROSITE" id="PS51272"/>
    </source>
</evidence>
<evidence type="ECO:0000256" key="7">
    <source>
        <dbReference type="SAM" id="SignalP"/>
    </source>
</evidence>